<keyword evidence="2" id="KW-0472">Membrane</keyword>
<protein>
    <recommendedName>
        <fullName evidence="3">DUF6535 domain-containing protein</fullName>
    </recommendedName>
</protein>
<evidence type="ECO:0000256" key="1">
    <source>
        <dbReference type="SAM" id="MobiDB-lite"/>
    </source>
</evidence>
<feature type="transmembrane region" description="Helical" evidence="2">
    <location>
        <begin position="296"/>
        <end position="315"/>
    </location>
</feature>
<feature type="transmembrane region" description="Helical" evidence="2">
    <location>
        <begin position="207"/>
        <end position="230"/>
    </location>
</feature>
<evidence type="ECO:0000259" key="3">
    <source>
        <dbReference type="Pfam" id="PF20153"/>
    </source>
</evidence>
<organism evidence="4 5">
    <name type="scientific">Rhizoctonia solani</name>
    <dbReference type="NCBI Taxonomy" id="456999"/>
    <lineage>
        <taxon>Eukaryota</taxon>
        <taxon>Fungi</taxon>
        <taxon>Dikarya</taxon>
        <taxon>Basidiomycota</taxon>
        <taxon>Agaricomycotina</taxon>
        <taxon>Agaricomycetes</taxon>
        <taxon>Cantharellales</taxon>
        <taxon>Ceratobasidiaceae</taxon>
        <taxon>Rhizoctonia</taxon>
    </lineage>
</organism>
<proteinExistence type="predicted"/>
<gene>
    <name evidence="4" type="ORF">RDB_LOCUS25236</name>
</gene>
<feature type="region of interest" description="Disordered" evidence="1">
    <location>
        <begin position="1"/>
        <end position="86"/>
    </location>
</feature>
<reference evidence="4" key="1">
    <citation type="submission" date="2021-01" db="EMBL/GenBank/DDBJ databases">
        <authorList>
            <person name="Kaushik A."/>
        </authorList>
    </citation>
    <scope>NUCLEOTIDE SEQUENCE</scope>
    <source>
        <strain evidence="4">Type strain: AG8-Rh-89/</strain>
    </source>
</reference>
<dbReference type="AlphaFoldDB" id="A0A8H2Y2R7"/>
<evidence type="ECO:0000313" key="5">
    <source>
        <dbReference type="Proteomes" id="UP000663850"/>
    </source>
</evidence>
<dbReference type="EMBL" id="CAJMWZ010001454">
    <property type="protein sequence ID" value="CAE6436811.1"/>
    <property type="molecule type" value="Genomic_DNA"/>
</dbReference>
<feature type="domain" description="DUF6535" evidence="3">
    <location>
        <begin position="111"/>
        <end position="291"/>
    </location>
</feature>
<name>A0A8H2Y2R7_9AGAM</name>
<comment type="caution">
    <text evidence="4">The sequence shown here is derived from an EMBL/GenBank/DDBJ whole genome shotgun (WGS) entry which is preliminary data.</text>
</comment>
<feature type="compositionally biased region" description="Basic and acidic residues" evidence="1">
    <location>
        <begin position="72"/>
        <end position="82"/>
    </location>
</feature>
<feature type="transmembrane region" description="Helical" evidence="2">
    <location>
        <begin position="271"/>
        <end position="290"/>
    </location>
</feature>
<feature type="compositionally biased region" description="Basic and acidic residues" evidence="1">
    <location>
        <begin position="36"/>
        <end position="46"/>
    </location>
</feature>
<dbReference type="Proteomes" id="UP000663850">
    <property type="component" value="Unassembled WGS sequence"/>
</dbReference>
<evidence type="ECO:0000256" key="2">
    <source>
        <dbReference type="SAM" id="Phobius"/>
    </source>
</evidence>
<keyword evidence="2" id="KW-1133">Transmembrane helix</keyword>
<dbReference type="Pfam" id="PF20153">
    <property type="entry name" value="DUF6535"/>
    <property type="match status" value="1"/>
</dbReference>
<evidence type="ECO:0000313" key="4">
    <source>
        <dbReference type="EMBL" id="CAE6436811.1"/>
    </source>
</evidence>
<accession>A0A8H2Y2R7</accession>
<keyword evidence="2" id="KW-0812">Transmembrane</keyword>
<sequence>MQAANPPETLPAPNVPEKAEYSPDIPEDSNLSIINDEVKSSDDKTDNGVATDLTTLENKTKTQEDSYPTAQNDHDNVEKSKPPVDGNIAGPQGAVEGIETKFTASKSSLVWDRYMKMAEEEDKDVLEDWEGAIDVTLVFAALFSAISTGFVLESSKGLQPDSAVMTVQAIRELTNVVQAGFQTIGSPSPEVIAPPASDSFKPSTTSVWVNCLWFFSLSLSISVSLFAMLAKRWCYKSRSKRSGTSYHRALRRQEARDTFQTWKLELLIDQLPTVMHVALMTFFIGLVLYLSEIHPVTTIVTAIPVGLTILSYGALTVVPVWNPTFPLVTPFTQILQAGISWILLVGRKPQIHPPRLNGPTSVITAIVESLRAPNVTTEGIRQWGRAAAIRSPPDSEWVLAGCSKPVGKTASYQPPKEFNSDSDDRRSQYIFPALMWILQNSNEKIINEVLDYIESFPEVVLDSFASSQALYKATLAVTTQFQRLKYDPVEYHDPDAIARLEVKCSRFMYLTSRPWLHPTSTANGDPTRGIHHFWSTSQKEIEDQISNIRERPFETTTCIPWLEQQAIKIALGCLPQKGGFQLCRELHMWVSSNHAVATGYEEEIYSTFSWILLNLAIDAADEHKTFWPSLTPTPKPVGPTPNEVGSGPLQVAKCDSALTLRYFRRCDGRNAASQWLKIVGLSGALIVPTYCSGDEIQPDVDSNRTFYEGLIELLRGALTPASRFMIVGQGNRYLGKMPVYHGSDVRLYEFDSLHYCFDALERACQYDRFAQFHGELNELKNLIPESRRGRTVPSVPEPEGRVELVHGTDTNV</sequence>
<dbReference type="InterPro" id="IPR045338">
    <property type="entry name" value="DUF6535"/>
</dbReference>